<organism evidence="1 2">
    <name type="scientific">Reticulibacter mediterranei</name>
    <dbReference type="NCBI Taxonomy" id="2778369"/>
    <lineage>
        <taxon>Bacteria</taxon>
        <taxon>Bacillati</taxon>
        <taxon>Chloroflexota</taxon>
        <taxon>Ktedonobacteria</taxon>
        <taxon>Ktedonobacterales</taxon>
        <taxon>Reticulibacteraceae</taxon>
        <taxon>Reticulibacter</taxon>
    </lineage>
</organism>
<sequence>MANVWIPLAAELTAANVPDSEQAPFLLHELPLEVRFVLGDRHYNRDELQALCTQDGRLLVTTKYGRYPHTDDGVEVRRTFHKLRLAAIENFSARFHNGPRCQGTNPGQSKVSYLFNSSHLLCKHLF</sequence>
<dbReference type="Proteomes" id="UP000597444">
    <property type="component" value="Unassembled WGS sequence"/>
</dbReference>
<comment type="caution">
    <text evidence="1">The sequence shown here is derived from an EMBL/GenBank/DDBJ whole genome shotgun (WGS) entry which is preliminary data.</text>
</comment>
<dbReference type="AlphaFoldDB" id="A0A8J3J0S9"/>
<proteinExistence type="predicted"/>
<evidence type="ECO:0000313" key="2">
    <source>
        <dbReference type="Proteomes" id="UP000597444"/>
    </source>
</evidence>
<gene>
    <name evidence="1" type="ORF">KSF_102780</name>
</gene>
<protein>
    <submittedName>
        <fullName evidence="1">Uncharacterized protein</fullName>
    </submittedName>
</protein>
<accession>A0A8J3J0S9</accession>
<keyword evidence="2" id="KW-1185">Reference proteome</keyword>
<evidence type="ECO:0000313" key="1">
    <source>
        <dbReference type="EMBL" id="GHP00231.1"/>
    </source>
</evidence>
<dbReference type="EMBL" id="BNJK01000002">
    <property type="protein sequence ID" value="GHP00231.1"/>
    <property type="molecule type" value="Genomic_DNA"/>
</dbReference>
<name>A0A8J3J0S9_9CHLR</name>
<reference evidence="1" key="1">
    <citation type="submission" date="2020-10" db="EMBL/GenBank/DDBJ databases">
        <title>Taxonomic study of unclassified bacteria belonging to the class Ktedonobacteria.</title>
        <authorList>
            <person name="Yabe S."/>
            <person name="Wang C.M."/>
            <person name="Zheng Y."/>
            <person name="Sakai Y."/>
            <person name="Cavaletti L."/>
            <person name="Monciardini P."/>
            <person name="Donadio S."/>
        </authorList>
    </citation>
    <scope>NUCLEOTIDE SEQUENCE</scope>
    <source>
        <strain evidence="1">ID150040</strain>
    </source>
</reference>